<dbReference type="InterPro" id="IPR051144">
    <property type="entry name" value="Formin_homology_domain"/>
</dbReference>
<feature type="compositionally biased region" description="Polar residues" evidence="1">
    <location>
        <begin position="1934"/>
        <end position="1948"/>
    </location>
</feature>
<protein>
    <submittedName>
        <fullName evidence="4">Uncharacterized protein</fullName>
    </submittedName>
</protein>
<reference evidence="4" key="1">
    <citation type="journal article" date="2021" name="Proc. Natl. Acad. Sci. U.S.A.">
        <title>Three genomes in the algal genus Volvox reveal the fate of a haploid sex-determining region after a transition to homothallism.</title>
        <authorList>
            <person name="Yamamoto K."/>
            <person name="Hamaji T."/>
            <person name="Kawai-Toyooka H."/>
            <person name="Matsuzaki R."/>
            <person name="Takahashi F."/>
            <person name="Nishimura Y."/>
            <person name="Kawachi M."/>
            <person name="Noguchi H."/>
            <person name="Minakuchi Y."/>
            <person name="Umen J.G."/>
            <person name="Toyoda A."/>
            <person name="Nozaki H."/>
        </authorList>
    </citation>
    <scope>NUCLEOTIDE SEQUENCE</scope>
    <source>
        <strain evidence="4">NIES-3780</strain>
    </source>
</reference>
<feature type="region of interest" description="Disordered" evidence="1">
    <location>
        <begin position="1298"/>
        <end position="1334"/>
    </location>
</feature>
<evidence type="ECO:0000256" key="1">
    <source>
        <dbReference type="SAM" id="MobiDB-lite"/>
    </source>
</evidence>
<keyword evidence="2" id="KW-0812">Transmembrane</keyword>
<keyword evidence="3" id="KW-0732">Signal</keyword>
<feature type="region of interest" description="Disordered" evidence="1">
    <location>
        <begin position="2305"/>
        <end position="2325"/>
    </location>
</feature>
<feature type="compositionally biased region" description="Gly residues" evidence="1">
    <location>
        <begin position="2697"/>
        <end position="2710"/>
    </location>
</feature>
<feature type="transmembrane region" description="Helical" evidence="2">
    <location>
        <begin position="2498"/>
        <end position="2520"/>
    </location>
</feature>
<dbReference type="Proteomes" id="UP000747399">
    <property type="component" value="Unassembled WGS sequence"/>
</dbReference>
<feature type="region of interest" description="Disordered" evidence="1">
    <location>
        <begin position="1232"/>
        <end position="1277"/>
    </location>
</feature>
<keyword evidence="2" id="KW-0472">Membrane</keyword>
<feature type="compositionally biased region" description="Polar residues" evidence="1">
    <location>
        <begin position="1655"/>
        <end position="1666"/>
    </location>
</feature>
<feature type="compositionally biased region" description="Low complexity" evidence="1">
    <location>
        <begin position="1914"/>
        <end position="1924"/>
    </location>
</feature>
<evidence type="ECO:0000313" key="5">
    <source>
        <dbReference type="Proteomes" id="UP000747399"/>
    </source>
</evidence>
<feature type="region of interest" description="Disordered" evidence="1">
    <location>
        <begin position="2005"/>
        <end position="2063"/>
    </location>
</feature>
<feature type="compositionally biased region" description="Low complexity" evidence="1">
    <location>
        <begin position="1247"/>
        <end position="1258"/>
    </location>
</feature>
<feature type="region of interest" description="Disordered" evidence="1">
    <location>
        <begin position="1646"/>
        <end position="1678"/>
    </location>
</feature>
<accession>A0A8J4B390</accession>
<dbReference type="PANTHER" id="PTHR45733:SF8">
    <property type="entry name" value="FORMIN-J"/>
    <property type="match status" value="1"/>
</dbReference>
<feature type="region of interest" description="Disordered" evidence="1">
    <location>
        <begin position="1910"/>
        <end position="1966"/>
    </location>
</feature>
<feature type="chain" id="PRO_5035234886" evidence="3">
    <location>
        <begin position="34"/>
        <end position="2754"/>
    </location>
</feature>
<feature type="compositionally biased region" description="Low complexity" evidence="1">
    <location>
        <begin position="2276"/>
        <end position="2287"/>
    </location>
</feature>
<proteinExistence type="predicted"/>
<feature type="compositionally biased region" description="Basic and acidic residues" evidence="1">
    <location>
        <begin position="2621"/>
        <end position="2632"/>
    </location>
</feature>
<feature type="transmembrane region" description="Helical" evidence="2">
    <location>
        <begin position="2436"/>
        <end position="2456"/>
    </location>
</feature>
<feature type="transmembrane region" description="Helical" evidence="2">
    <location>
        <begin position="1469"/>
        <end position="1493"/>
    </location>
</feature>
<gene>
    <name evidence="4" type="ORF">Vafri_8873</name>
</gene>
<feature type="region of interest" description="Disordered" evidence="1">
    <location>
        <begin position="2267"/>
        <end position="2288"/>
    </location>
</feature>
<feature type="compositionally biased region" description="Polar residues" evidence="1">
    <location>
        <begin position="1310"/>
        <end position="1334"/>
    </location>
</feature>
<feature type="region of interest" description="Disordered" evidence="1">
    <location>
        <begin position="2618"/>
        <end position="2754"/>
    </location>
</feature>
<comment type="caution">
    <text evidence="4">The sequence shown here is derived from an EMBL/GenBank/DDBJ whole genome shotgun (WGS) entry which is preliminary data.</text>
</comment>
<keyword evidence="2" id="KW-1133">Transmembrane helix</keyword>
<feature type="compositionally biased region" description="Low complexity" evidence="1">
    <location>
        <begin position="1298"/>
        <end position="1309"/>
    </location>
</feature>
<sequence>MWFRVVVEQRTRLGAVLLLHYCLAAAIGRSAEADVGLYGPWDPTEDLNEQHKALLRFILSGDTSFWSRPAVAYRIGFGTAPWRCISNCQTQYYASAAECAPDCTTQTYCEPGGAALSDSNTTCCSLSLLDQSYSFSNPPNTTTPDWCSTYPAWGPNARPSVCDFNAYTARGAAPPLGANDPFLAVSCKRVADTATFHVTGTQYRNDTAKRIVYDNDITQINVSRNIVSRISLRHVDAWHHPAINIDEPPQFSLVDDLVCLPLEEIYFEDVYMRSEHEVLAVLPDRRGPNGTTFDLFDPTTWECDRMDGQQIDMAAFGFPGKTGFNLAPSYFIMMLDPCGVGRALVQRNVTSLNPNLALRNTALDKCFFSPFTELNAMRWSGQARIEWSAELRKSLELVQYGNQTLVRGFLPAAPDPVAARLFLPDTLKRLTIKRTNDGSHPSKTWRGKPVIKGFLPSEWALLSNLEYLDLSDDMGQGLIEGPIPSTWLMMTKLRTINLTGHPNVCKDWHRIVSFQIQSYVYLTPYGAVWGLPKRYYGPINFDNKGLQWNITVFNMDGLGWQWYDPSTREAGYTNIIAPDGKCCWDTFSDQFEARNYTLEGPSGTSGPWDYYGLSYERAQLCEWSAPYMPPSATNPPAPPVAPMPPDVPSAPPVPPAAAAVTIVSPPRPPLFPQLPGISPMRPYAPPQPLRPPTIPGKWAGAWSWRPNYPSQSPSPPPRSPLLTATFEPPVPQSNTPIECNMYSSQAIFAIPAISRGIFYVAIAVPEASHQYCKFCGCVVEYIALQRGSSFYFKELAEASKQVNSSSSTAADKTVGGRVRRTDTITVNNIYINNSTPPPASKDSYVQTILSQGFILSRGELKEINLNPPAPPPSVYGSGNDGSSSELQRTGPGLGGAWSLDPGVNGDYLFKIQVGGSVWYRWVLVDVDPPIVSGALLVLNKKATFDDSTTTDMGKGRWQYLLVVLNMSEPVRNFNLTEALQLNNSASLIRMDCFESLHTASMKAASTSYKMLASVGLPEASHRSISASQETALSDYYISAAYGRHYVRSCLAVLYAADDSKPSITLPRGAVVDLTGNPSVTSLFLQANLKDSLLASADRLAEATSALMGSILATAAVITTSSNCISSVPSHSSLLQSAYHIQMLAMSINLASRGVSEMYERLPEVLRWSLMGIQGNLPALDNMFSSSKTTNTTDTVSKVLGLDVNSLPPPPPSASAVVAVPSGNKSRLLLADTNSSLGSLPPKPTLPPQLLTTQQSQQPAMVQETLTTDPYPPPSPLDQMAVTQNMLIQWLQSMSALNMSASSSNSSEESNTQLQGSSSTQQEAGGVSSKNASESSGMNSYIIVGGGTDTINDVSIDSGGRVMNVSWTAPAHQELPTTSTNAFATRKGGTQRLTYTLTIAALVIGSVLLVHLILILLYNRFVGGELNPMLEFPRVEVDTAGLILVALTFYSCCTFGAFDKLWQTDQITALAVLLLIVLPYLLLLWWMTVCRWYLEETPPNERCGAPNRCWAEGLVQQQQMGPGDILVVASGTRRAPDQEVKGAGGNNEGHRRTARLALQCPLINEVSDGTPIISNSFISQDREAQQLPARAPTAPRVGQNSHFLLKLFNGSMFTNQGVLSSHQQPAVFTHGVHHHHQQAAVQASAVDGSDGPAYRPNQTSSISSRQNPAAVVNDRGPSSMDGQKLLVPVAESVSRAQEHAVSRTGSFIFGHRFRMGDVSTAVPEARQLTTRELSVANNIVDRHMSFSESNYRASVQQEQDAMDSSAAFLRVRQHSLVRPFTGETATLLMQQRQQGHSNRLSMPSSSCTRTLRPSLRKQVNFDADEHIDGDGNSFHLPKRPIIPARRNLNRLNDDECGPLSNQRKNIDAQDECCDPTEIEDYDDDEPGTQLRFSPLRFVHFNIRPPLPHGTANGLSVAPSPSSATVVKDREAPSRSLVSVQGTQQSSRSTTLEESRGSKPASWKVAKPDELVLSSPTQQWQDQVQDEQQQQFGIQLPGTDVLRTERAEEGKAAAQAGNSPPNRGIRVLSNPKQSYPDLVTDGEDGRNHHSRHPRPTSFLRPTMSSQVDVSRLRSFSGIKSTHASVNSLPIPTIAALESMPFGLKVQLPDDDEVGQHFNRSNRKSVLTAAGPMAEATEVAKLNGETSAIDSDPCFLLKAPHHKMAASPSDQDESPSTSHPRRPSFSNSRTRAISQCKPFTHFATVVRTPGTSVMVLDASPTSSGVPPSLNQPNFGMHASTPNVMLGEHIVAGTYCCENPDMVQDQTYAGKDKSKDHHNTNNSSGNNAVNHTYDDEGAGDMLWWPSVAQRTQETDASHTRPVGESLETPAASRLRDDSFMLGNQQPANVDKRLLALYPGKMVPMYLLRYNPDCWPLRLCIAPPIYFLARFEFMFEDAISMGGMQLGRETKMILSINATNVTQKTLCAAAFGLLGVYTRSVLQIVLLVVLQSAITLQLLAWRPFTNRAQLLSEIVCHMAVMVLFLCAAALLNREPDNHAPTTWIMIGCFFLTAGSVIVYTSYTLWKSTQSITRTVLKWLKDRLGGVRQASLRLNGLAIENVADDNNDDRQDSSIIGNAGEQISAQRSKPMTLSYVSHAWAPVEGPNGLMESPSISRIMMFQTRRSSGCDEGGRRDSRPISGVLGGGRDAGGSGTLAAGRDGGRGSGVLAGGDRDAGGSGALAAGRDGGRGSGVLAGGDRDGGNGVLAGGRGGGGSSVRTAEDEIQGKSDSSSGRNTDLMRQKSGSHRRPRSSIVTSEGL</sequence>
<feature type="transmembrane region" description="Helical" evidence="2">
    <location>
        <begin position="1394"/>
        <end position="1418"/>
    </location>
</feature>
<keyword evidence="5" id="KW-1185">Reference proteome</keyword>
<evidence type="ECO:0000256" key="3">
    <source>
        <dbReference type="SAM" id="SignalP"/>
    </source>
</evidence>
<feature type="compositionally biased region" description="Polar residues" evidence="1">
    <location>
        <begin position="2171"/>
        <end position="2188"/>
    </location>
</feature>
<feature type="signal peptide" evidence="3">
    <location>
        <begin position="1"/>
        <end position="33"/>
    </location>
</feature>
<name>A0A8J4B390_9CHLO</name>
<feature type="region of interest" description="Disordered" evidence="1">
    <location>
        <begin position="2159"/>
        <end position="2188"/>
    </location>
</feature>
<dbReference type="PANTHER" id="PTHR45733">
    <property type="entry name" value="FORMIN-J"/>
    <property type="match status" value="1"/>
</dbReference>
<evidence type="ECO:0000313" key="4">
    <source>
        <dbReference type="EMBL" id="GIL53219.1"/>
    </source>
</evidence>
<dbReference type="EMBL" id="BNCO01000014">
    <property type="protein sequence ID" value="GIL53219.1"/>
    <property type="molecule type" value="Genomic_DNA"/>
</dbReference>
<feature type="transmembrane region" description="Helical" evidence="2">
    <location>
        <begin position="2465"/>
        <end position="2486"/>
    </location>
</feature>
<feature type="compositionally biased region" description="Gly residues" evidence="1">
    <location>
        <begin position="2637"/>
        <end position="2648"/>
    </location>
</feature>
<evidence type="ECO:0000256" key="2">
    <source>
        <dbReference type="SAM" id="Phobius"/>
    </source>
</evidence>
<feature type="region of interest" description="Disordered" evidence="1">
    <location>
        <begin position="866"/>
        <end position="891"/>
    </location>
</feature>
<organism evidence="4 5">
    <name type="scientific">Volvox africanus</name>
    <dbReference type="NCBI Taxonomy" id="51714"/>
    <lineage>
        <taxon>Eukaryota</taxon>
        <taxon>Viridiplantae</taxon>
        <taxon>Chlorophyta</taxon>
        <taxon>core chlorophytes</taxon>
        <taxon>Chlorophyceae</taxon>
        <taxon>CS clade</taxon>
        <taxon>Chlamydomonadales</taxon>
        <taxon>Volvocaceae</taxon>
        <taxon>Volvox</taxon>
    </lineage>
</organism>